<evidence type="ECO:0000259" key="9">
    <source>
        <dbReference type="Pfam" id="PF13231"/>
    </source>
</evidence>
<keyword evidence="3" id="KW-0328">Glycosyltransferase</keyword>
<dbReference type="HOGENOM" id="CLU_515567_0_0_7"/>
<feature type="domain" description="Glycosyltransferase RgtA/B/C/D-like" evidence="9">
    <location>
        <begin position="76"/>
        <end position="218"/>
    </location>
</feature>
<keyword evidence="5 8" id="KW-0812">Transmembrane</keyword>
<feature type="transmembrane region" description="Helical" evidence="8">
    <location>
        <begin position="20"/>
        <end position="39"/>
    </location>
</feature>
<keyword evidence="4" id="KW-0808">Transferase</keyword>
<name>B8FE05_DESAL</name>
<feature type="transmembrane region" description="Helical" evidence="8">
    <location>
        <begin position="362"/>
        <end position="382"/>
    </location>
</feature>
<dbReference type="Proteomes" id="UP000000739">
    <property type="component" value="Chromosome"/>
</dbReference>
<evidence type="ECO:0000256" key="3">
    <source>
        <dbReference type="ARBA" id="ARBA00022676"/>
    </source>
</evidence>
<dbReference type="InterPro" id="IPR038731">
    <property type="entry name" value="RgtA/B/C-like"/>
</dbReference>
<feature type="transmembrane region" description="Helical" evidence="8">
    <location>
        <begin position="310"/>
        <end position="327"/>
    </location>
</feature>
<keyword evidence="2" id="KW-1003">Cell membrane</keyword>
<evidence type="ECO:0000256" key="8">
    <source>
        <dbReference type="SAM" id="Phobius"/>
    </source>
</evidence>
<dbReference type="KEGG" id="dal:Dalk_5115"/>
<gene>
    <name evidence="10" type="ordered locus">Dalk_5115</name>
</gene>
<evidence type="ECO:0000256" key="5">
    <source>
        <dbReference type="ARBA" id="ARBA00022692"/>
    </source>
</evidence>
<evidence type="ECO:0000256" key="6">
    <source>
        <dbReference type="ARBA" id="ARBA00022989"/>
    </source>
</evidence>
<dbReference type="Pfam" id="PF13231">
    <property type="entry name" value="PMT_2"/>
    <property type="match status" value="1"/>
</dbReference>
<proteinExistence type="predicted"/>
<feature type="transmembrane region" description="Helical" evidence="8">
    <location>
        <begin position="225"/>
        <end position="245"/>
    </location>
</feature>
<feature type="transmembrane region" description="Helical" evidence="8">
    <location>
        <begin position="95"/>
        <end position="116"/>
    </location>
</feature>
<dbReference type="AlphaFoldDB" id="B8FE05"/>
<evidence type="ECO:0000256" key="1">
    <source>
        <dbReference type="ARBA" id="ARBA00004651"/>
    </source>
</evidence>
<reference evidence="10 11" key="1">
    <citation type="journal article" date="2012" name="Environ. Microbiol.">
        <title>The genome sequence of Desulfatibacillum alkenivorans AK-01: a blueprint for anaerobic alkane oxidation.</title>
        <authorList>
            <person name="Callaghan A.V."/>
            <person name="Morris B.E."/>
            <person name="Pereira I.A."/>
            <person name="McInerney M.J."/>
            <person name="Austin R.N."/>
            <person name="Groves J.T."/>
            <person name="Kukor J.J."/>
            <person name="Suflita J.M."/>
            <person name="Young L.Y."/>
            <person name="Zylstra G.J."/>
            <person name="Wawrik B."/>
        </authorList>
    </citation>
    <scope>NUCLEOTIDE SEQUENCE [LARGE SCALE GENOMIC DNA]</scope>
    <source>
        <strain evidence="10 11">AK-01</strain>
    </source>
</reference>
<sequence length="528" mass="57107">MSRSPSQNNEVRPRYAAAGIAGYGLIFILTLAVLLPLGMSTPEGYHAFYDEGSAVYASHRIAQGDHLYKDLWYFKGPLSYYCLGWIFSIFGESLAVARIAGAALLSILMVLVFACARRLAMLRENPDTWEAPLAGLTAWGLAAMAVVQRVSWHNSWCVSLLCLAAICCAIQAEQTRGRSWTAASGFLAGAAFLTKQVFGVWLLVGIAALWAMSKARKNSESGLSPFIWLGGWIDPLAGWIIYSAFAGSLPDFFNLAILYPFKARGVVQGLALAPPALDFSGIGLVFYVLPILLIVLILRSFAAGIHKGRSLALYGVPALCLFGTLFPRADMGHLRPLIPLAAPGIALLMLDVLRKFSGPSKTMLAGAAVLTIFGLLLAGPSLRPAPQSSLDSRMAGGVTADPAIVREINALVLEIQRKTHPGEPIFVAPWAPLVYFLAESPNPTKARIIWPGQWSQPPYIDETVALLDKSGVNIIVWVSGQEKISGRNFEDYAPVMARHIDENFIPVKQIGRFNVLKRAAAHALPPGK</sequence>
<dbReference type="GO" id="GO:0005886">
    <property type="term" value="C:plasma membrane"/>
    <property type="evidence" value="ECO:0007669"/>
    <property type="project" value="UniProtKB-SubCell"/>
</dbReference>
<dbReference type="PANTHER" id="PTHR33908">
    <property type="entry name" value="MANNOSYLTRANSFERASE YKCB-RELATED"/>
    <property type="match status" value="1"/>
</dbReference>
<evidence type="ECO:0000256" key="2">
    <source>
        <dbReference type="ARBA" id="ARBA00022475"/>
    </source>
</evidence>
<dbReference type="PANTHER" id="PTHR33908:SF11">
    <property type="entry name" value="MEMBRANE PROTEIN"/>
    <property type="match status" value="1"/>
</dbReference>
<keyword evidence="6 8" id="KW-1133">Transmembrane helix</keyword>
<dbReference type="eggNOG" id="COG1807">
    <property type="taxonomic scope" value="Bacteria"/>
</dbReference>
<evidence type="ECO:0000256" key="4">
    <source>
        <dbReference type="ARBA" id="ARBA00022679"/>
    </source>
</evidence>
<keyword evidence="7 8" id="KW-0472">Membrane</keyword>
<dbReference type="GO" id="GO:0016763">
    <property type="term" value="F:pentosyltransferase activity"/>
    <property type="evidence" value="ECO:0007669"/>
    <property type="project" value="TreeGrafter"/>
</dbReference>
<accession>B8FE05</accession>
<dbReference type="EMBL" id="CP001322">
    <property type="protein sequence ID" value="ACL06786.1"/>
    <property type="molecule type" value="Genomic_DNA"/>
</dbReference>
<dbReference type="GO" id="GO:0009103">
    <property type="term" value="P:lipopolysaccharide biosynthetic process"/>
    <property type="evidence" value="ECO:0007669"/>
    <property type="project" value="UniProtKB-ARBA"/>
</dbReference>
<keyword evidence="11" id="KW-1185">Reference proteome</keyword>
<feature type="transmembrane region" description="Helical" evidence="8">
    <location>
        <begin position="184"/>
        <end position="213"/>
    </location>
</feature>
<dbReference type="RefSeq" id="WP_015949823.1">
    <property type="nucleotide sequence ID" value="NC_011768.1"/>
</dbReference>
<comment type="subcellular location">
    <subcellularLocation>
        <location evidence="1">Cell membrane</location>
        <topology evidence="1">Multi-pass membrane protein</topology>
    </subcellularLocation>
</comment>
<protein>
    <recommendedName>
        <fullName evidence="9">Glycosyltransferase RgtA/B/C/D-like domain-containing protein</fullName>
    </recommendedName>
</protein>
<evidence type="ECO:0000313" key="11">
    <source>
        <dbReference type="Proteomes" id="UP000000739"/>
    </source>
</evidence>
<feature type="transmembrane region" description="Helical" evidence="8">
    <location>
        <begin position="279"/>
        <end position="298"/>
    </location>
</feature>
<feature type="transmembrane region" description="Helical" evidence="8">
    <location>
        <begin position="153"/>
        <end position="172"/>
    </location>
</feature>
<organism evidence="10 11">
    <name type="scientific">Desulfatibacillum aliphaticivorans</name>
    <dbReference type="NCBI Taxonomy" id="218208"/>
    <lineage>
        <taxon>Bacteria</taxon>
        <taxon>Pseudomonadati</taxon>
        <taxon>Thermodesulfobacteriota</taxon>
        <taxon>Desulfobacteria</taxon>
        <taxon>Desulfobacterales</taxon>
        <taxon>Desulfatibacillaceae</taxon>
        <taxon>Desulfatibacillum</taxon>
    </lineage>
</organism>
<evidence type="ECO:0000256" key="7">
    <source>
        <dbReference type="ARBA" id="ARBA00023136"/>
    </source>
</evidence>
<evidence type="ECO:0000313" key="10">
    <source>
        <dbReference type="EMBL" id="ACL06786.1"/>
    </source>
</evidence>
<dbReference type="InterPro" id="IPR050297">
    <property type="entry name" value="LipidA_mod_glycosyltrf_83"/>
</dbReference>